<feature type="transmembrane region" description="Helical" evidence="8">
    <location>
        <begin position="316"/>
        <end position="333"/>
    </location>
</feature>
<dbReference type="AlphaFoldDB" id="A0AB34KAP3"/>
<evidence type="ECO:0000256" key="4">
    <source>
        <dbReference type="ARBA" id="ARBA00022475"/>
    </source>
</evidence>
<evidence type="ECO:0000256" key="7">
    <source>
        <dbReference type="ARBA" id="ARBA00023136"/>
    </source>
</evidence>
<dbReference type="GO" id="GO:0055085">
    <property type="term" value="P:transmembrane transport"/>
    <property type="evidence" value="ECO:0007669"/>
    <property type="project" value="TreeGrafter"/>
</dbReference>
<evidence type="ECO:0000256" key="5">
    <source>
        <dbReference type="ARBA" id="ARBA00022692"/>
    </source>
</evidence>
<dbReference type="GO" id="GO:0005886">
    <property type="term" value="C:plasma membrane"/>
    <property type="evidence" value="ECO:0007669"/>
    <property type="project" value="UniProtKB-SubCell"/>
</dbReference>
<feature type="transmembrane region" description="Helical" evidence="8">
    <location>
        <begin position="109"/>
        <end position="130"/>
    </location>
</feature>
<feature type="transmembrane region" description="Helical" evidence="8">
    <location>
        <begin position="353"/>
        <end position="374"/>
    </location>
</feature>
<keyword evidence="7 8" id="KW-0472">Membrane</keyword>
<name>A0AB34KAP3_PRYPA</name>
<proteinExistence type="inferred from homology"/>
<evidence type="ECO:0008006" key="11">
    <source>
        <dbReference type="Google" id="ProtNLM"/>
    </source>
</evidence>
<feature type="transmembrane region" description="Helical" evidence="8">
    <location>
        <begin position="199"/>
        <end position="226"/>
    </location>
</feature>
<evidence type="ECO:0000256" key="1">
    <source>
        <dbReference type="ARBA" id="ARBA00004651"/>
    </source>
</evidence>
<reference evidence="9 10" key="1">
    <citation type="journal article" date="2024" name="Science">
        <title>Giant polyketide synthase enzymes in the biosynthesis of giant marine polyether toxins.</title>
        <authorList>
            <person name="Fallon T.R."/>
            <person name="Shende V.V."/>
            <person name="Wierzbicki I.H."/>
            <person name="Pendleton A.L."/>
            <person name="Watervoot N.F."/>
            <person name="Auber R.P."/>
            <person name="Gonzalez D.J."/>
            <person name="Wisecaver J.H."/>
            <person name="Moore B.S."/>
        </authorList>
    </citation>
    <scope>NUCLEOTIDE SEQUENCE [LARGE SCALE GENOMIC DNA]</scope>
    <source>
        <strain evidence="9 10">12B1</strain>
    </source>
</reference>
<comment type="subcellular location">
    <subcellularLocation>
        <location evidence="1">Cell membrane</location>
        <topology evidence="1">Multi-pass membrane protein</topology>
    </subcellularLocation>
</comment>
<dbReference type="Proteomes" id="UP001515480">
    <property type="component" value="Unassembled WGS sequence"/>
</dbReference>
<dbReference type="PANTHER" id="PTHR21716:SF53">
    <property type="entry name" value="PERMEASE PERM-RELATED"/>
    <property type="match status" value="1"/>
</dbReference>
<comment type="similarity">
    <text evidence="2">Belongs to the autoinducer-2 exporter (AI-2E) (TC 2.A.86) family.</text>
</comment>
<evidence type="ECO:0000313" key="10">
    <source>
        <dbReference type="Proteomes" id="UP001515480"/>
    </source>
</evidence>
<feature type="transmembrane region" description="Helical" evidence="8">
    <location>
        <begin position="281"/>
        <end position="304"/>
    </location>
</feature>
<protein>
    <recommendedName>
        <fullName evidence="11">AI-2 transport protein TqsA</fullName>
    </recommendedName>
</protein>
<gene>
    <name evidence="9" type="ORF">AB1Y20_001242</name>
</gene>
<sequence>MGQQVSCMRDRYYVAMDEPPLDQESSAPPTVPSVLPSGYLTSLEKNVDQRIRTLCLVICASAVIAAAAYYLKGILIPFVLALALSYLLTPIIDILSCAHCKCKYSMPRAIATIIAFAIALGTLFVIGIIVGDSIARFTANAGMYRARMEHLLNMAYNATRDIQQELGMSNGGEHTAADMDVASLDAIKEFMRRLSVTDIILTFLGSAAHMTEDVIYILLFLVFMLLSHSPHGAHGTTPKTGFHAHADEQIYTYIRGKVLISTWVALVHSSILYLVGQELWLVFGLLAFWLNFIPNIGMFTAVCLPMPIIVLDPKYSSIEIAVAFFGPLISGVVSKDVLEPIVIGGGAGLHPVIVLLAIMLWGSVWGLTGMVLAVPMTAVCRIYLANTNHPLTRWMASVLSGSR</sequence>
<evidence type="ECO:0000256" key="8">
    <source>
        <dbReference type="SAM" id="Phobius"/>
    </source>
</evidence>
<evidence type="ECO:0000256" key="6">
    <source>
        <dbReference type="ARBA" id="ARBA00022989"/>
    </source>
</evidence>
<feature type="transmembrane region" description="Helical" evidence="8">
    <location>
        <begin position="51"/>
        <end position="70"/>
    </location>
</feature>
<keyword evidence="4" id="KW-1003">Cell membrane</keyword>
<evidence type="ECO:0000256" key="2">
    <source>
        <dbReference type="ARBA" id="ARBA00009773"/>
    </source>
</evidence>
<feature type="transmembrane region" description="Helical" evidence="8">
    <location>
        <begin position="258"/>
        <end position="275"/>
    </location>
</feature>
<dbReference type="PANTHER" id="PTHR21716">
    <property type="entry name" value="TRANSMEMBRANE PROTEIN"/>
    <property type="match status" value="1"/>
</dbReference>
<evidence type="ECO:0000256" key="3">
    <source>
        <dbReference type="ARBA" id="ARBA00022448"/>
    </source>
</evidence>
<dbReference type="Pfam" id="PF01594">
    <property type="entry name" value="AI-2E_transport"/>
    <property type="match status" value="1"/>
</dbReference>
<dbReference type="EMBL" id="JBGBPQ010000001">
    <property type="protein sequence ID" value="KAL1530333.1"/>
    <property type="molecule type" value="Genomic_DNA"/>
</dbReference>
<keyword evidence="5 8" id="KW-0812">Transmembrane</keyword>
<accession>A0AB34KAP3</accession>
<dbReference type="InterPro" id="IPR002549">
    <property type="entry name" value="AI-2E-like"/>
</dbReference>
<organism evidence="9 10">
    <name type="scientific">Prymnesium parvum</name>
    <name type="common">Toxic golden alga</name>
    <dbReference type="NCBI Taxonomy" id="97485"/>
    <lineage>
        <taxon>Eukaryota</taxon>
        <taxon>Haptista</taxon>
        <taxon>Haptophyta</taxon>
        <taxon>Prymnesiophyceae</taxon>
        <taxon>Prymnesiales</taxon>
        <taxon>Prymnesiaceae</taxon>
        <taxon>Prymnesium</taxon>
    </lineage>
</organism>
<keyword evidence="10" id="KW-1185">Reference proteome</keyword>
<comment type="caution">
    <text evidence="9">The sequence shown here is derived from an EMBL/GenBank/DDBJ whole genome shotgun (WGS) entry which is preliminary data.</text>
</comment>
<feature type="transmembrane region" description="Helical" evidence="8">
    <location>
        <begin position="76"/>
        <end position="97"/>
    </location>
</feature>
<evidence type="ECO:0000313" key="9">
    <source>
        <dbReference type="EMBL" id="KAL1530333.1"/>
    </source>
</evidence>
<keyword evidence="3" id="KW-0813">Transport</keyword>
<keyword evidence="6 8" id="KW-1133">Transmembrane helix</keyword>